<keyword evidence="5" id="KW-1185">Reference proteome</keyword>
<evidence type="ECO:0000256" key="2">
    <source>
        <dbReference type="SAM" id="MobiDB-lite"/>
    </source>
</evidence>
<feature type="compositionally biased region" description="Basic residues" evidence="2">
    <location>
        <begin position="730"/>
        <end position="740"/>
    </location>
</feature>
<sequence>MIVTGLITTDSCHVHREIARTMPILRRYCKAKLNDDQVKTMGGVLERYTDDDDGDDDDGGGGDDDDDDDDDDNPYEVLSLVFDILAQEIDAKLMEQYRGIEEVLKKCLRLLKALARGNDVVQMRMFERMDRLLKIKVVESQLAVALKETFIGNQITCLKILPQQIQNIVDLAAANQENAPEFLDLLNVIVKVEGLGLTLKRNQAYVMKYIMQDYNKLAYVLDQPREFRERILTMKAGTNHLKYLISLVDLLATCAEGENRFIESMCQTIMSVDELMWVINHHEIDNNLKRPFLRYFLWVYMKTAGSAVESGAGDLPHDENLWRFLQHVAKDAFELTEYISRNQDTATNLLKKAPEKCDVADPSHIESVVHCTLHYFFDSVMPLVQAFYIKFYIPEKEMYPQEVENTDKLARALVGFCEASIPLLTSPNHLKAIISLITSVIPSSTVPNSVMEGLIEQLRNSNKLRESRHQITKGHKEYYMAELELNSKLRTFAVNCSLLYGGHNTVQAQLKVKSKRTYTEIGGDEELPLGEEFQEHLKRFLRPSEKKIPRRIELVRKLVDQLAISSSLYRKINSEARRVEQEELDIRCLQLLRALIHNEERRLPEDWEENPQDHKKQLLTIKEVQISLNEMGAVIKALPHLARPSDRIAKEGVGLCMYNALQCQRRGTGERHLTRRSLAAQQRARAKEVLAQTKSMQTTVAIGKKALQRKVSLSTLQTKAAKRREDAKKQNKQPKKKKPKEAKVNGYANELMKDSQTLINSEQIEMESLDITKEKERKESSKDVLAALKDEEMEEIDQKDDGYIELVLRVLARMCDGQHRGLQDYLREQPDNMKSFNIVAETAQFLNLVYSNVNPQNIDLVIQLYETLNEFTVGNQQNRSVMLNSKVVDYINFILRAGEFKCCDSERVLELKHCIGNLLISLTEENSPESLIVAKEIKDTLDKDAVYKCMATCYEITQEGGLLSNIKTPERRKLEGLVPKGNMTIGMTLQSAKNLAKLGSKMLASTQEEEVKSPEMKEKLDEVGFTYFLIIARLHDLDKELQKREELSMTPLYKEAFNHYKKNTMSIEALKDDHLQKINFRVKNKNVLREEVKEKLIWSVDRSSPSNKIRDLMKWSKDILKDIYYQRKILSNPVATFFTKN</sequence>
<gene>
    <name evidence="4" type="ORF">LSH36_600g01087</name>
</gene>
<dbReference type="InterPro" id="IPR015925">
    <property type="entry name" value="Ryanodine_IP3_receptor"/>
</dbReference>
<feature type="region of interest" description="Disordered" evidence="2">
    <location>
        <begin position="46"/>
        <end position="70"/>
    </location>
</feature>
<accession>A0AAD9MV40</accession>
<reference evidence="4" key="1">
    <citation type="journal article" date="2023" name="Mol. Biol. Evol.">
        <title>Third-Generation Sequencing Reveals the Adaptive Role of the Epigenome in Three Deep-Sea Polychaetes.</title>
        <authorList>
            <person name="Perez M."/>
            <person name="Aroh O."/>
            <person name="Sun Y."/>
            <person name="Lan Y."/>
            <person name="Juniper S.K."/>
            <person name="Young C.R."/>
            <person name="Angers B."/>
            <person name="Qian P.Y."/>
        </authorList>
    </citation>
    <scope>NUCLEOTIDE SEQUENCE</scope>
    <source>
        <strain evidence="4">P08H-3</strain>
    </source>
</reference>
<evidence type="ECO:0000313" key="4">
    <source>
        <dbReference type="EMBL" id="KAK2146560.1"/>
    </source>
</evidence>
<dbReference type="PANTHER" id="PTHR13715">
    <property type="entry name" value="RYANODINE RECEPTOR AND IP3 RECEPTOR"/>
    <property type="match status" value="1"/>
</dbReference>
<dbReference type="InterPro" id="IPR013662">
    <property type="entry name" value="RIH_assoc-dom"/>
</dbReference>
<organism evidence="4 5">
    <name type="scientific">Paralvinella palmiformis</name>
    <dbReference type="NCBI Taxonomy" id="53620"/>
    <lineage>
        <taxon>Eukaryota</taxon>
        <taxon>Metazoa</taxon>
        <taxon>Spiralia</taxon>
        <taxon>Lophotrochozoa</taxon>
        <taxon>Annelida</taxon>
        <taxon>Polychaeta</taxon>
        <taxon>Sedentaria</taxon>
        <taxon>Canalipalpata</taxon>
        <taxon>Terebellida</taxon>
        <taxon>Terebelliformia</taxon>
        <taxon>Alvinellidae</taxon>
        <taxon>Paralvinella</taxon>
    </lineage>
</organism>
<evidence type="ECO:0000256" key="1">
    <source>
        <dbReference type="SAM" id="Coils"/>
    </source>
</evidence>
<comment type="caution">
    <text evidence="4">The sequence shown here is derived from an EMBL/GenBank/DDBJ whole genome shotgun (WGS) entry which is preliminary data.</text>
</comment>
<evidence type="ECO:0000259" key="3">
    <source>
        <dbReference type="Pfam" id="PF08454"/>
    </source>
</evidence>
<dbReference type="Pfam" id="PF08454">
    <property type="entry name" value="RIH_assoc"/>
    <property type="match status" value="1"/>
</dbReference>
<dbReference type="EMBL" id="JAODUP010000600">
    <property type="protein sequence ID" value="KAK2146560.1"/>
    <property type="molecule type" value="Genomic_DNA"/>
</dbReference>
<feature type="domain" description="RyR/IP3R Homology associated" evidence="3">
    <location>
        <begin position="800"/>
        <end position="895"/>
    </location>
</feature>
<evidence type="ECO:0000313" key="5">
    <source>
        <dbReference type="Proteomes" id="UP001208570"/>
    </source>
</evidence>
<dbReference type="Proteomes" id="UP001208570">
    <property type="component" value="Unassembled WGS sequence"/>
</dbReference>
<proteinExistence type="predicted"/>
<feature type="compositionally biased region" description="Acidic residues" evidence="2">
    <location>
        <begin position="49"/>
        <end position="70"/>
    </location>
</feature>
<dbReference type="GO" id="GO:0006816">
    <property type="term" value="P:calcium ion transport"/>
    <property type="evidence" value="ECO:0007669"/>
    <property type="project" value="InterPro"/>
</dbReference>
<keyword evidence="1" id="KW-0175">Coiled coil</keyword>
<feature type="coiled-coil region" evidence="1">
    <location>
        <begin position="759"/>
        <end position="791"/>
    </location>
</feature>
<name>A0AAD9MV40_9ANNE</name>
<feature type="region of interest" description="Disordered" evidence="2">
    <location>
        <begin position="713"/>
        <end position="744"/>
    </location>
</feature>
<dbReference type="PANTHER" id="PTHR13715:SF99">
    <property type="entry name" value="INOSITOL 1,4,5-TRISPHOSPHATE RECEPTOR-LIKE PROTEIN A"/>
    <property type="match status" value="1"/>
</dbReference>
<protein>
    <recommendedName>
        <fullName evidence="3">RyR/IP3R Homology associated domain-containing protein</fullName>
    </recommendedName>
</protein>
<dbReference type="AlphaFoldDB" id="A0AAD9MV40"/>